<comment type="caution">
    <text evidence="5">The sequence shown here is derived from an EMBL/GenBank/DDBJ whole genome shotgun (WGS) entry which is preliminary data.</text>
</comment>
<keyword evidence="6" id="KW-1185">Reference proteome</keyword>
<dbReference type="InterPro" id="IPR031488">
    <property type="entry name" value="Zn_ribbon_mio"/>
</dbReference>
<dbReference type="Pfam" id="PF17034">
    <property type="entry name" value="zinc_ribbon_16"/>
    <property type="match status" value="1"/>
</dbReference>
<organism evidence="5 6">
    <name type="scientific">Halocaridina rubra</name>
    <name type="common">Hawaiian red shrimp</name>
    <dbReference type="NCBI Taxonomy" id="373956"/>
    <lineage>
        <taxon>Eukaryota</taxon>
        <taxon>Metazoa</taxon>
        <taxon>Ecdysozoa</taxon>
        <taxon>Arthropoda</taxon>
        <taxon>Crustacea</taxon>
        <taxon>Multicrustacea</taxon>
        <taxon>Malacostraca</taxon>
        <taxon>Eumalacostraca</taxon>
        <taxon>Eucarida</taxon>
        <taxon>Decapoda</taxon>
        <taxon>Pleocyemata</taxon>
        <taxon>Caridea</taxon>
        <taxon>Atyoidea</taxon>
        <taxon>Atyidae</taxon>
        <taxon>Halocaridina</taxon>
    </lineage>
</organism>
<gene>
    <name evidence="5" type="ORF">SK128_028073</name>
</gene>
<keyword evidence="2" id="KW-0677">Repeat</keyword>
<dbReference type="InterPro" id="IPR037593">
    <property type="entry name" value="MIOS/Sea4"/>
</dbReference>
<dbReference type="GO" id="GO:0034198">
    <property type="term" value="P:cellular response to amino acid starvation"/>
    <property type="evidence" value="ECO:0007669"/>
    <property type="project" value="TreeGrafter"/>
</dbReference>
<dbReference type="AlphaFoldDB" id="A0AAN8XFS0"/>
<dbReference type="PANTHER" id="PTHR16453:SF9">
    <property type="entry name" value="GATOR COMPLEX PROTEIN MIOS"/>
    <property type="match status" value="1"/>
</dbReference>
<keyword evidence="1" id="KW-0853">WD repeat</keyword>
<dbReference type="Proteomes" id="UP001381693">
    <property type="component" value="Unassembled WGS sequence"/>
</dbReference>
<dbReference type="InterPro" id="IPR049092">
    <property type="entry name" value="MIOS_a-sol"/>
</dbReference>
<name>A0AAN8XFS0_HALRR</name>
<evidence type="ECO:0000259" key="4">
    <source>
        <dbReference type="Pfam" id="PF21719"/>
    </source>
</evidence>
<feature type="domain" description="MIOS-like alpha-solenoid" evidence="4">
    <location>
        <begin position="2"/>
        <end position="202"/>
    </location>
</feature>
<evidence type="ECO:0000256" key="2">
    <source>
        <dbReference type="ARBA" id="ARBA00022737"/>
    </source>
</evidence>
<accession>A0AAN8XFS0</accession>
<dbReference type="Pfam" id="PF21719">
    <property type="entry name" value="MIOS_a-sol"/>
    <property type="match status" value="1"/>
</dbReference>
<dbReference type="GO" id="GO:1904263">
    <property type="term" value="P:positive regulation of TORC1 signaling"/>
    <property type="evidence" value="ECO:0007669"/>
    <property type="project" value="TreeGrafter"/>
</dbReference>
<dbReference type="EMBL" id="JAXCGZ010002660">
    <property type="protein sequence ID" value="KAK7083685.1"/>
    <property type="molecule type" value="Genomic_DNA"/>
</dbReference>
<reference evidence="5 6" key="1">
    <citation type="submission" date="2023-11" db="EMBL/GenBank/DDBJ databases">
        <title>Halocaridina rubra genome assembly.</title>
        <authorList>
            <person name="Smith C."/>
        </authorList>
    </citation>
    <scope>NUCLEOTIDE SEQUENCE [LARGE SCALE GENOMIC DNA]</scope>
    <source>
        <strain evidence="5">EP-1</strain>
        <tissue evidence="5">Whole</tissue>
    </source>
</reference>
<dbReference type="CDD" id="cd16691">
    <property type="entry name" value="mRING-H2-C3H3C2_Mio"/>
    <property type="match status" value="1"/>
</dbReference>
<evidence type="ECO:0000313" key="6">
    <source>
        <dbReference type="Proteomes" id="UP001381693"/>
    </source>
</evidence>
<evidence type="ECO:0000259" key="3">
    <source>
        <dbReference type="Pfam" id="PF17034"/>
    </source>
</evidence>
<feature type="domain" description="GATOR2 complex protein MIO zinc-ribbon like" evidence="3">
    <location>
        <begin position="316"/>
        <end position="446"/>
    </location>
</feature>
<protein>
    <submittedName>
        <fullName evidence="5">Uncharacterized protein</fullName>
    </submittedName>
</protein>
<proteinExistence type="predicted"/>
<sequence>MSLKNLWTWLDAAKGLVAANFKLPGGMPYRYQGVLSLILTGNMNSEVSHRPWLGLEGNKPAYAKVFRSEERSRGFELCSWGFENESVLKSFLSQLEGTGNYTRAVAIAVFNQRIKQAIQILQRGAIEKQDPTMNATAMALSGYTEDRKGLWRETCTVLRSQLRDPYLRAMFAFLTDDADSYDPVLGETEIAIQDRVAFACTYLSDIRLKEYLERLNARLTEEGNLDGILLTGLSSEGIDLLQRYVDLTGDVQTVALVTIHTLQHLVPKDTRLAHWVQSYRSLLDSLRLWNERAQLDVIMNNSKYAERPPQHIYISCNFCMKSISAYIQAPGRTRNPYARFGTGSASKAKMQACPNCRKPLPRCSLCLVHMGTTSGWGGTAFTRNTAEDGTGTVKSTNDASRKKLSNVMSWFTWCQTCRHGGHAFHLMEWFKEHTECPVTQCTCKCMSIDTVGRISSTTTPAAVK</sequence>
<dbReference type="GO" id="GO:0005737">
    <property type="term" value="C:cytoplasm"/>
    <property type="evidence" value="ECO:0007669"/>
    <property type="project" value="TreeGrafter"/>
</dbReference>
<evidence type="ECO:0000256" key="1">
    <source>
        <dbReference type="ARBA" id="ARBA00022574"/>
    </source>
</evidence>
<dbReference type="PANTHER" id="PTHR16453">
    <property type="entry name" value="WD40 DOMAIN-CONTAINING PROTEIN MIO FAMILY MEMBER"/>
    <property type="match status" value="1"/>
</dbReference>
<evidence type="ECO:0000313" key="5">
    <source>
        <dbReference type="EMBL" id="KAK7083685.1"/>
    </source>
</evidence>